<feature type="region of interest" description="Disordered" evidence="1">
    <location>
        <begin position="21"/>
        <end position="59"/>
    </location>
</feature>
<proteinExistence type="predicted"/>
<organism evidence="2 3">
    <name type="scientific">Sulfurirhabdus autotrophica</name>
    <dbReference type="NCBI Taxonomy" id="1706046"/>
    <lineage>
        <taxon>Bacteria</taxon>
        <taxon>Pseudomonadati</taxon>
        <taxon>Pseudomonadota</taxon>
        <taxon>Betaproteobacteria</taxon>
        <taxon>Nitrosomonadales</taxon>
        <taxon>Sulfuricellaceae</taxon>
        <taxon>Sulfurirhabdus</taxon>
    </lineage>
</organism>
<evidence type="ECO:0000313" key="3">
    <source>
        <dbReference type="Proteomes" id="UP000295367"/>
    </source>
</evidence>
<accession>A0A4R3YD49</accession>
<dbReference type="Proteomes" id="UP000295367">
    <property type="component" value="Unassembled WGS sequence"/>
</dbReference>
<reference evidence="2 3" key="1">
    <citation type="submission" date="2019-03" db="EMBL/GenBank/DDBJ databases">
        <title>Genomic Encyclopedia of Type Strains, Phase IV (KMG-IV): sequencing the most valuable type-strain genomes for metagenomic binning, comparative biology and taxonomic classification.</title>
        <authorList>
            <person name="Goeker M."/>
        </authorList>
    </citation>
    <scope>NUCLEOTIDE SEQUENCE [LARGE SCALE GENOMIC DNA]</scope>
    <source>
        <strain evidence="2 3">DSM 100309</strain>
    </source>
</reference>
<keyword evidence="3" id="KW-1185">Reference proteome</keyword>
<evidence type="ECO:0008006" key="4">
    <source>
        <dbReference type="Google" id="ProtNLM"/>
    </source>
</evidence>
<dbReference type="PROSITE" id="PS51257">
    <property type="entry name" value="PROKAR_LIPOPROTEIN"/>
    <property type="match status" value="1"/>
</dbReference>
<sequence length="59" mass="6552">MNRLLKFMILSLVVTVTGCQKKEEPSPLKTSSEEVQKSTTEGNVAKAGKLNQGRNEFVR</sequence>
<evidence type="ECO:0000313" key="2">
    <source>
        <dbReference type="EMBL" id="TCV90395.1"/>
    </source>
</evidence>
<dbReference type="AlphaFoldDB" id="A0A4R3YD49"/>
<name>A0A4R3YD49_9PROT</name>
<protein>
    <recommendedName>
        <fullName evidence="4">Lipoprotein</fullName>
    </recommendedName>
</protein>
<feature type="compositionally biased region" description="Basic and acidic residues" evidence="1">
    <location>
        <begin position="21"/>
        <end position="36"/>
    </location>
</feature>
<comment type="caution">
    <text evidence="2">The sequence shown here is derived from an EMBL/GenBank/DDBJ whole genome shotgun (WGS) entry which is preliminary data.</text>
</comment>
<dbReference type="EMBL" id="SMCO01000001">
    <property type="protein sequence ID" value="TCV90395.1"/>
    <property type="molecule type" value="Genomic_DNA"/>
</dbReference>
<gene>
    <name evidence="2" type="ORF">EDC63_101367</name>
</gene>
<evidence type="ECO:0000256" key="1">
    <source>
        <dbReference type="SAM" id="MobiDB-lite"/>
    </source>
</evidence>